<dbReference type="AlphaFoldDB" id="H6RS88"/>
<gene>
    <name evidence="2" type="ordered locus">BLASA_4684</name>
</gene>
<sequence length="59" mass="6564">MSTAPVVRRAHRRVPAVAEALLRPRMTQLSSDAPAVSAAAAARPAPESETRRFRRRTRR</sequence>
<proteinExistence type="predicted"/>
<feature type="region of interest" description="Disordered" evidence="1">
    <location>
        <begin position="28"/>
        <end position="59"/>
    </location>
</feature>
<name>H6RS88_BLASD</name>
<feature type="compositionally biased region" description="Low complexity" evidence="1">
    <location>
        <begin position="30"/>
        <end position="45"/>
    </location>
</feature>
<reference evidence="3" key="2">
    <citation type="submission" date="2012-02" db="EMBL/GenBank/DDBJ databases">
        <title>Complete genome sequence of Blastococcus saxobsidens strain DD2.</title>
        <authorList>
            <person name="Genoscope."/>
        </authorList>
    </citation>
    <scope>NUCLEOTIDE SEQUENCE [LARGE SCALE GENOMIC DNA]</scope>
    <source>
        <strain evidence="3">DD2</strain>
    </source>
</reference>
<organism evidence="2 3">
    <name type="scientific">Blastococcus saxobsidens (strain DD2)</name>
    <dbReference type="NCBI Taxonomy" id="1146883"/>
    <lineage>
        <taxon>Bacteria</taxon>
        <taxon>Bacillati</taxon>
        <taxon>Actinomycetota</taxon>
        <taxon>Actinomycetes</taxon>
        <taxon>Geodermatophilales</taxon>
        <taxon>Geodermatophilaceae</taxon>
        <taxon>Blastococcus</taxon>
    </lineage>
</organism>
<dbReference type="HOGENOM" id="CLU_2951092_0_0_11"/>
<protein>
    <submittedName>
        <fullName evidence="2">Uncharacterized protein</fullName>
    </submittedName>
</protein>
<evidence type="ECO:0000313" key="3">
    <source>
        <dbReference type="Proteomes" id="UP000007517"/>
    </source>
</evidence>
<dbReference type="Proteomes" id="UP000007517">
    <property type="component" value="Chromosome"/>
</dbReference>
<evidence type="ECO:0000313" key="2">
    <source>
        <dbReference type="EMBL" id="CCG05480.1"/>
    </source>
</evidence>
<reference evidence="2 3" key="1">
    <citation type="journal article" date="2012" name="J. Bacteriol.">
        <title>Genome Sequence of Blastococcus saxobsidens DD2, a Stone-Inhabiting Bacterium.</title>
        <authorList>
            <person name="Chouaia B."/>
            <person name="Crotti E."/>
            <person name="Brusetti L."/>
            <person name="Daffonchio D."/>
            <person name="Essoussi I."/>
            <person name="Nouioui I."/>
            <person name="Sbissi I."/>
            <person name="Ghodhbane-Gtari F."/>
            <person name="Gtari M."/>
            <person name="Vacherie B."/>
            <person name="Barbe V."/>
            <person name="Medigue C."/>
            <person name="Gury J."/>
            <person name="Pujic P."/>
            <person name="Normand P."/>
        </authorList>
    </citation>
    <scope>NUCLEOTIDE SEQUENCE [LARGE SCALE GENOMIC DNA]</scope>
    <source>
        <strain evidence="2 3">DD2</strain>
    </source>
</reference>
<accession>H6RS88</accession>
<dbReference type="STRING" id="1146883.BLASA_4684"/>
<dbReference type="KEGG" id="bsd:BLASA_4684"/>
<keyword evidence="3" id="KW-1185">Reference proteome</keyword>
<dbReference type="EMBL" id="FO117623">
    <property type="protein sequence ID" value="CCG05480.1"/>
    <property type="molecule type" value="Genomic_DNA"/>
</dbReference>
<evidence type="ECO:0000256" key="1">
    <source>
        <dbReference type="SAM" id="MobiDB-lite"/>
    </source>
</evidence>